<dbReference type="InterPro" id="IPR005009">
    <property type="entry name" value="Poxvirus_mRNA-cap_ssu"/>
</dbReference>
<dbReference type="GO" id="GO:0044423">
    <property type="term" value="C:virion component"/>
    <property type="evidence" value="ECO:0007669"/>
    <property type="project" value="UniProtKB-KW"/>
</dbReference>
<dbReference type="Gene3D" id="3.40.50.11680">
    <property type="entry name" value="Poxvirus mRNA capping enzyme, small subunit"/>
    <property type="match status" value="1"/>
</dbReference>
<dbReference type="KEGG" id="vg:4363362"/>
<evidence type="ECO:0000313" key="5">
    <source>
        <dbReference type="EMBL" id="ABJ09010.1"/>
    </source>
</evidence>
<dbReference type="RefSeq" id="YP_784309.1">
    <property type="nucleotide sequence ID" value="NC_008030.1"/>
</dbReference>
<evidence type="ECO:0000256" key="4">
    <source>
        <dbReference type="ARBA" id="ARBA00023042"/>
    </source>
</evidence>
<sequence>MTEEEQIIRSGFGVTFPHYPALPSLDLVFGKNHLPSLEYGADYFLCLSKVNDLNRISTETLSLYTHGLMAAEDDLERAYASLGVKTVKTHGKTIHADAVVLDMSAYRKLYKTERAAIKSNNELNFNNLFCSNYDMLTFKVFRPLFFIGTEKYCVVKLPTLFGRTVANAVRVYCSVFKCVRLFKSPHDSWFKDSALMICSGLDAGNLARLLTYLKKATRSNAWKDENDFKNYVLVRPSVEPQFLQVYVGFANPVYRAIFLVHTYLYESINSEAKSVQNEHQEKLLKILYK</sequence>
<reference evidence="5 6" key="1">
    <citation type="journal article" date="2006" name="J. Virol.">
        <title>Genome of crocodilepox virus.</title>
        <authorList>
            <person name="Afonso C.L."/>
            <person name="Tulman E.R."/>
            <person name="Delhon G."/>
            <person name="Lu Z."/>
            <person name="Viljoen G.J."/>
            <person name="Wallace D.B."/>
            <person name="Kutish G.F."/>
            <person name="Rock D.L."/>
        </authorList>
    </citation>
    <scope>NUCLEOTIDE SEQUENCE [LARGE SCALE GENOMIC DNA]</scope>
    <source>
        <strain evidence="6">Isolate Crocodylus niloticus/Zimbabwe/Ume/2001</strain>
    </source>
</reference>
<dbReference type="Pfam" id="PF03341">
    <property type="entry name" value="Pox_mRNA-cap"/>
    <property type="match status" value="1"/>
</dbReference>
<gene>
    <name evidence="5" type="ORF">CRV119</name>
</gene>
<organismHost>
    <name type="scientific">Crocodylus niloticus</name>
    <name type="common">Nile crocodile</name>
    <name type="synonym">African crocodile</name>
    <dbReference type="NCBI Taxonomy" id="8501"/>
</organismHost>
<evidence type="ECO:0000313" key="6">
    <source>
        <dbReference type="Proteomes" id="UP000011300"/>
    </source>
</evidence>
<organism evidence="5 6">
    <name type="scientific">Nile crocodilepox virus (isolate Crocodylus niloticus/Zimbabwe/Ume/2001)</name>
    <name type="common">CRV</name>
    <dbReference type="NCBI Taxonomy" id="1289473"/>
    <lineage>
        <taxon>Viruses</taxon>
        <taxon>Varidnaviria</taxon>
        <taxon>Bamfordvirae</taxon>
        <taxon>Nucleocytoviricota</taxon>
        <taxon>Pokkesviricetes</taxon>
        <taxon>Chitovirales</taxon>
        <taxon>Poxviridae</taxon>
        <taxon>Chordopoxvirinae</taxon>
        <taxon>Crocodylidpoxvirus</taxon>
        <taxon>Crocodylidpoxvirus nilecrocodilepox</taxon>
        <taxon>Nile crocodilepox virus</taxon>
    </lineage>
</organism>
<proteinExistence type="predicted"/>
<dbReference type="GeneID" id="4363362"/>
<evidence type="ECO:0000256" key="2">
    <source>
        <dbReference type="ARBA" id="ARBA00022664"/>
    </source>
</evidence>
<keyword evidence="6" id="KW-1185">Reference proteome</keyword>
<organismHost>
    <name type="scientific">Crocodylus johnstoni</name>
    <name type="common">Australian freshwater crocodile</name>
    <dbReference type="NCBI Taxonomy" id="184234"/>
</organismHost>
<evidence type="ECO:0000256" key="1">
    <source>
        <dbReference type="ARBA" id="ARBA00004328"/>
    </source>
</evidence>
<dbReference type="GO" id="GO:0004482">
    <property type="term" value="F:mRNA 5'-cap (guanine-N7-)-methyltransferase activity"/>
    <property type="evidence" value="ECO:0007669"/>
    <property type="project" value="InterPro"/>
</dbReference>
<comment type="subcellular location">
    <subcellularLocation>
        <location evidence="1">Virion</location>
    </subcellularLocation>
</comment>
<dbReference type="InterPro" id="IPR043096">
    <property type="entry name" value="Poxvirus_mRNA-cap_ssu_sf"/>
</dbReference>
<evidence type="ECO:0000256" key="3">
    <source>
        <dbReference type="ARBA" id="ARBA00022844"/>
    </source>
</evidence>
<keyword evidence="3" id="KW-0946">Virion</keyword>
<keyword evidence="4" id="KW-0506">mRNA capping</keyword>
<dbReference type="EMBL" id="DQ356948">
    <property type="protein sequence ID" value="ABJ09010.1"/>
    <property type="molecule type" value="Genomic_DNA"/>
</dbReference>
<protein>
    <submittedName>
        <fullName evidence="5">mRNA capping enzyme small subunit</fullName>
    </submittedName>
</protein>
<accession>Q070D2</accession>
<keyword evidence="2" id="KW-0507">mRNA processing</keyword>
<dbReference type="Proteomes" id="UP000011300">
    <property type="component" value="Segment"/>
</dbReference>
<name>Q070D2_CPRVZ</name>
<organismHost>
    <name type="scientific">Crocodylus porosus</name>
    <name type="common">Saltwater crocodile</name>
    <name type="synonym">Estuarine crocodile</name>
    <dbReference type="NCBI Taxonomy" id="8502"/>
</organismHost>